<organism evidence="1">
    <name type="scientific">Rhizophora mucronata</name>
    <name type="common">Asiatic mangrove</name>
    <dbReference type="NCBI Taxonomy" id="61149"/>
    <lineage>
        <taxon>Eukaryota</taxon>
        <taxon>Viridiplantae</taxon>
        <taxon>Streptophyta</taxon>
        <taxon>Embryophyta</taxon>
        <taxon>Tracheophyta</taxon>
        <taxon>Spermatophyta</taxon>
        <taxon>Magnoliopsida</taxon>
        <taxon>eudicotyledons</taxon>
        <taxon>Gunneridae</taxon>
        <taxon>Pentapetalae</taxon>
        <taxon>rosids</taxon>
        <taxon>fabids</taxon>
        <taxon>Malpighiales</taxon>
        <taxon>Rhizophoraceae</taxon>
        <taxon>Rhizophora</taxon>
    </lineage>
</organism>
<evidence type="ECO:0000313" key="1">
    <source>
        <dbReference type="EMBL" id="MBX38936.1"/>
    </source>
</evidence>
<name>A0A2P2N914_RHIMU</name>
<dbReference type="AlphaFoldDB" id="A0A2P2N914"/>
<protein>
    <submittedName>
        <fullName evidence="1">Uncharacterized protein</fullName>
    </submittedName>
</protein>
<accession>A0A2P2N914</accession>
<proteinExistence type="predicted"/>
<sequence length="16" mass="1897">MCRECAFLFFPVLSSF</sequence>
<reference evidence="1" key="1">
    <citation type="submission" date="2018-02" db="EMBL/GenBank/DDBJ databases">
        <title>Rhizophora mucronata_Transcriptome.</title>
        <authorList>
            <person name="Meera S.P."/>
            <person name="Sreeshan A."/>
            <person name="Augustine A."/>
        </authorList>
    </citation>
    <scope>NUCLEOTIDE SEQUENCE</scope>
    <source>
        <tissue evidence="1">Leaf</tissue>
    </source>
</reference>
<dbReference type="EMBL" id="GGEC01058452">
    <property type="protein sequence ID" value="MBX38936.1"/>
    <property type="molecule type" value="Transcribed_RNA"/>
</dbReference>